<protein>
    <recommendedName>
        <fullName evidence="3">DUF4474 domain-containing protein</fullName>
    </recommendedName>
</protein>
<feature type="domain" description="DUF4474" evidence="3">
    <location>
        <begin position="80"/>
        <end position="317"/>
    </location>
</feature>
<keyword evidence="1" id="KW-0175">Coiled coil</keyword>
<dbReference type="Proteomes" id="UP000005435">
    <property type="component" value="Chromosome"/>
</dbReference>
<dbReference type="EMBL" id="CP003065">
    <property type="protein sequence ID" value="AEV69735.1"/>
    <property type="molecule type" value="Genomic_DNA"/>
</dbReference>
<dbReference type="OrthoDB" id="1863351at2"/>
<keyword evidence="2" id="KW-1133">Transmembrane helix</keyword>
<organism evidence="4 5">
    <name type="scientific">Acetivibrio clariflavus (strain DSM 19732 / NBRC 101661 / EBR45)</name>
    <name type="common">Clostridium clariflavum</name>
    <dbReference type="NCBI Taxonomy" id="720554"/>
    <lineage>
        <taxon>Bacteria</taxon>
        <taxon>Bacillati</taxon>
        <taxon>Bacillota</taxon>
        <taxon>Clostridia</taxon>
        <taxon>Eubacteriales</taxon>
        <taxon>Oscillospiraceae</taxon>
        <taxon>Acetivibrio</taxon>
    </lineage>
</organism>
<dbReference type="eggNOG" id="ENOG502Z7HR">
    <property type="taxonomic scope" value="Bacteria"/>
</dbReference>
<reference evidence="4 5" key="2">
    <citation type="journal article" date="2012" name="Stand. Genomic Sci.">
        <title>Complete Genome Sequence of Clostridium clariflavum DSM 19732.</title>
        <authorList>
            <person name="Izquierdo J.A."/>
            <person name="Goodwin L."/>
            <person name="Davenport K.W."/>
            <person name="Teshima H."/>
            <person name="Bruce D."/>
            <person name="Detter C."/>
            <person name="Tapia R."/>
            <person name="Han S."/>
            <person name="Land M."/>
            <person name="Hauser L."/>
            <person name="Jeffries C.D."/>
            <person name="Han J."/>
            <person name="Pitluck S."/>
            <person name="Nolan M."/>
            <person name="Chen A."/>
            <person name="Huntemann M."/>
            <person name="Mavromatis K."/>
            <person name="Mikhailova N."/>
            <person name="Liolios K."/>
            <person name="Woyke T."/>
            <person name="Lynd L.R."/>
        </authorList>
    </citation>
    <scope>NUCLEOTIDE SEQUENCE [LARGE SCALE GENOMIC DNA]</scope>
    <source>
        <strain evidence="5">DSM 19732 / NBRC 101661 / EBR45</strain>
    </source>
</reference>
<dbReference type="HOGENOM" id="CLU_046246_1_0_9"/>
<keyword evidence="2" id="KW-0812">Transmembrane</keyword>
<dbReference type="AlphaFoldDB" id="G8LW88"/>
<dbReference type="RefSeq" id="WP_014256269.1">
    <property type="nucleotide sequence ID" value="NC_016627.1"/>
</dbReference>
<evidence type="ECO:0000313" key="5">
    <source>
        <dbReference type="Proteomes" id="UP000005435"/>
    </source>
</evidence>
<evidence type="ECO:0000313" key="4">
    <source>
        <dbReference type="EMBL" id="AEV69735.1"/>
    </source>
</evidence>
<reference evidence="5" key="1">
    <citation type="submission" date="2011-12" db="EMBL/GenBank/DDBJ databases">
        <title>Complete sequence of Clostridium clariflavum DSM 19732.</title>
        <authorList>
            <consortium name="US DOE Joint Genome Institute"/>
            <person name="Lucas S."/>
            <person name="Han J."/>
            <person name="Lapidus A."/>
            <person name="Cheng J.-F."/>
            <person name="Goodwin L."/>
            <person name="Pitluck S."/>
            <person name="Peters L."/>
            <person name="Teshima H."/>
            <person name="Detter J.C."/>
            <person name="Han C."/>
            <person name="Tapia R."/>
            <person name="Land M."/>
            <person name="Hauser L."/>
            <person name="Kyrpides N."/>
            <person name="Ivanova N."/>
            <person name="Pagani I."/>
            <person name="Kitzmiller T."/>
            <person name="Lynd L."/>
            <person name="Izquierdo J."/>
            <person name="Woyke T."/>
        </authorList>
    </citation>
    <scope>NUCLEOTIDE SEQUENCE [LARGE SCALE GENOMIC DNA]</scope>
    <source>
        <strain evidence="5">DSM 19732 / NBRC 101661 / EBR45</strain>
    </source>
</reference>
<evidence type="ECO:0000256" key="2">
    <source>
        <dbReference type="SAM" id="Phobius"/>
    </source>
</evidence>
<feature type="transmembrane region" description="Helical" evidence="2">
    <location>
        <begin position="32"/>
        <end position="58"/>
    </location>
</feature>
<feature type="coiled-coil region" evidence="1">
    <location>
        <begin position="285"/>
        <end position="312"/>
    </location>
</feature>
<dbReference type="Pfam" id="PF14751">
    <property type="entry name" value="DUF4474"/>
    <property type="match status" value="1"/>
</dbReference>
<dbReference type="InterPro" id="IPR029322">
    <property type="entry name" value="DUF4474"/>
</dbReference>
<evidence type="ECO:0000256" key="1">
    <source>
        <dbReference type="SAM" id="Coils"/>
    </source>
</evidence>
<proteinExistence type="predicted"/>
<keyword evidence="5" id="KW-1185">Reference proteome</keyword>
<gene>
    <name evidence="4" type="ordered locus">Clocl_3219</name>
</gene>
<evidence type="ECO:0000259" key="3">
    <source>
        <dbReference type="Pfam" id="PF14751"/>
    </source>
</evidence>
<keyword evidence="2" id="KW-0472">Membrane</keyword>
<dbReference type="KEGG" id="ccl:Clocl_3219"/>
<sequence length="341" mass="39116">MVSIVPATVGLKYFISPAAGSMSFIVLDIGSLIFISLFYILLPLAVILTLGGIVFSVLSKASKAASLGLNLAQSNEELEGVFGIAGYEYDPKQDIFYSILNPWQRKFGYCKLYDEALAPLSMIVDCEPIIFECYGQKWMIEFWKGQYCLNTGCEIGIYKEVIDLGIVGMKGSFFMSVKDEEMMHMAFSLKKKGKELFYREGRHWWLTGFKMGEFSNPSELTMDIAIQFNDLNMCYAFINAMLSVGYSEDEIVKIGNRVYFTFGKPRTKQPFTRTRLTDWIIQRKNKFMCDQYNKATEEYKTIEEKLAALKMNEPVIYNKAINIGKTPEVYKAYNKFKRYVE</sequence>
<name>G8LW88_ACECE</name>
<accession>G8LW88</accession>
<dbReference type="STRING" id="720554.Clocl_3219"/>